<dbReference type="PANTHER" id="PTHR33053">
    <property type="entry name" value="PROTEIN, PUTATIVE-RELATED"/>
    <property type="match status" value="1"/>
</dbReference>
<name>A0A9N9N084_9CUCU</name>
<proteinExistence type="predicted"/>
<evidence type="ECO:0000313" key="1">
    <source>
        <dbReference type="EMBL" id="CAG9773516.1"/>
    </source>
</evidence>
<protein>
    <submittedName>
        <fullName evidence="1">Uncharacterized protein</fullName>
    </submittedName>
</protein>
<dbReference type="PANTHER" id="PTHR33053:SF9">
    <property type="entry name" value="AGAP000105-PA"/>
    <property type="match status" value="1"/>
</dbReference>
<organism evidence="1 2">
    <name type="scientific">Ceutorhynchus assimilis</name>
    <name type="common">cabbage seed weevil</name>
    <dbReference type="NCBI Taxonomy" id="467358"/>
    <lineage>
        <taxon>Eukaryota</taxon>
        <taxon>Metazoa</taxon>
        <taxon>Ecdysozoa</taxon>
        <taxon>Arthropoda</taxon>
        <taxon>Hexapoda</taxon>
        <taxon>Insecta</taxon>
        <taxon>Pterygota</taxon>
        <taxon>Neoptera</taxon>
        <taxon>Endopterygota</taxon>
        <taxon>Coleoptera</taxon>
        <taxon>Polyphaga</taxon>
        <taxon>Cucujiformia</taxon>
        <taxon>Curculionidae</taxon>
        <taxon>Ceutorhynchinae</taxon>
        <taxon>Ceutorhynchus</taxon>
    </lineage>
</organism>
<dbReference type="AlphaFoldDB" id="A0A9N9N084"/>
<sequence>MVLILTIFNSETDIFPTTNNNYNVPSSSLPESSPESLPQTPNISNTIKSKEFLKSLTSWAVKTHSDFEGIPKDCRTLLKFDKSLKKDITLIDPGQYYHFGLKQGILESLKREKNSENYLVDGNILKVSVNIDGLPLTKSSSSQIWPILACLDNLEYSVPFPIGIYHGKTKPENSNNFLNIFVEEFQAIKTTGVNLNSTNFQVKISKILCFAPAKAYVLNVKGHT</sequence>
<gene>
    <name evidence="1" type="ORF">CEUTPL_LOCUS13906</name>
</gene>
<keyword evidence="2" id="KW-1185">Reference proteome</keyword>
<dbReference type="EMBL" id="OU892285">
    <property type="protein sequence ID" value="CAG9773516.1"/>
    <property type="molecule type" value="Genomic_DNA"/>
</dbReference>
<dbReference type="Proteomes" id="UP001152799">
    <property type="component" value="Chromosome 9"/>
</dbReference>
<dbReference type="OrthoDB" id="6629909at2759"/>
<accession>A0A9N9N084</accession>
<evidence type="ECO:0000313" key="2">
    <source>
        <dbReference type="Proteomes" id="UP001152799"/>
    </source>
</evidence>
<reference evidence="1" key="1">
    <citation type="submission" date="2022-01" db="EMBL/GenBank/DDBJ databases">
        <authorList>
            <person name="King R."/>
        </authorList>
    </citation>
    <scope>NUCLEOTIDE SEQUENCE</scope>
</reference>